<dbReference type="STRING" id="7370.A0A1I8M3X0"/>
<sequence length="501" mass="54272">MAPSLQTRLVLLSSLCLLIPASQAEIRSRPSKSVSAKSNSIHDGHNTHKQSSGNNPADNDSSSASKSGFSTSSQSPVNTDFIDKMSWKCANNASCLFNMASGIINSYRRGETVHLGFLDLVKLPPSKKTKSKWNATETGRSMSTFVDFISGNAIRIPVGPMVFSVQRDEDDANYIEIALLKKATSSTARHGILGGGGGGDGGGGGLLGGSGSGGGGGHGGIIHRFKERHEKEDKKQMQMYVPMYLAATTFGWTLVAAKFVGLLTLKALAISKIAFVVAAMVLMKKLMDNDSEKMMYQYPEHSPYMMPYSMDYGMHSMAAGPGDMAGSDMYAGGLPIHAAAVAPLGGHAGGHPGLEHYAAESSVHQNIAEAQNNTQVLAALNAAGLGQKVKREDSWLGRTPHLKHSFEPELFSQSSPFYLREKYKISSLNIYDDLIKVAAVAAAEVVEENEKRLQWKANLLGMDVEEVEEEEEEDQIFNEEESIKDTLQYLGMDIRKRKSNW</sequence>
<evidence type="ECO:0000256" key="2">
    <source>
        <dbReference type="SAM" id="SignalP"/>
    </source>
</evidence>
<dbReference type="RefSeq" id="XP_011291987.2">
    <property type="nucleotide sequence ID" value="XM_011293685.3"/>
</dbReference>
<organism evidence="3 4">
    <name type="scientific">Musca domestica</name>
    <name type="common">House fly</name>
    <dbReference type="NCBI Taxonomy" id="7370"/>
    <lineage>
        <taxon>Eukaryota</taxon>
        <taxon>Metazoa</taxon>
        <taxon>Ecdysozoa</taxon>
        <taxon>Arthropoda</taxon>
        <taxon>Hexapoda</taxon>
        <taxon>Insecta</taxon>
        <taxon>Pterygota</taxon>
        <taxon>Neoptera</taxon>
        <taxon>Endopterygota</taxon>
        <taxon>Diptera</taxon>
        <taxon>Brachycera</taxon>
        <taxon>Muscomorpha</taxon>
        <taxon>Muscoidea</taxon>
        <taxon>Muscidae</taxon>
        <taxon>Musca</taxon>
    </lineage>
</organism>
<feature type="signal peptide" evidence="2">
    <location>
        <begin position="1"/>
        <end position="24"/>
    </location>
</feature>
<dbReference type="PANTHER" id="PTHR21879:SF21">
    <property type="entry name" value="OSIRIS 4, ISOFORM B"/>
    <property type="match status" value="1"/>
</dbReference>
<proteinExistence type="predicted"/>
<dbReference type="Proteomes" id="UP001652621">
    <property type="component" value="Unplaced"/>
</dbReference>
<feature type="compositionally biased region" description="Low complexity" evidence="1">
    <location>
        <begin position="51"/>
        <end position="75"/>
    </location>
</feature>
<dbReference type="Pfam" id="PF07898">
    <property type="entry name" value="DUF1676"/>
    <property type="match status" value="1"/>
</dbReference>
<dbReference type="GeneID" id="101899631"/>
<protein>
    <submittedName>
        <fullName evidence="4">Uncharacterized protein LOC101899631 isoform X1</fullName>
    </submittedName>
</protein>
<keyword evidence="2" id="KW-0732">Signal</keyword>
<evidence type="ECO:0000313" key="3">
    <source>
        <dbReference type="Proteomes" id="UP001652621"/>
    </source>
</evidence>
<gene>
    <name evidence="4" type="primary">LOC101899631</name>
</gene>
<dbReference type="InterPro" id="IPR012464">
    <property type="entry name" value="DUF1676"/>
</dbReference>
<dbReference type="eggNOG" id="ENOG502SFDT">
    <property type="taxonomic scope" value="Eukaryota"/>
</dbReference>
<dbReference type="OrthoDB" id="8194504at2759"/>
<evidence type="ECO:0000313" key="4">
    <source>
        <dbReference type="RefSeq" id="XP_011291987.2"/>
    </source>
</evidence>
<reference evidence="4" key="1">
    <citation type="submission" date="2025-08" db="UniProtKB">
        <authorList>
            <consortium name="RefSeq"/>
        </authorList>
    </citation>
    <scope>IDENTIFICATION</scope>
    <source>
        <strain evidence="4">Aabys</strain>
        <tissue evidence="4">Whole body</tissue>
    </source>
</reference>
<dbReference type="PANTHER" id="PTHR21879">
    <property type="entry name" value="FI03362P-RELATED-RELATED"/>
    <property type="match status" value="1"/>
</dbReference>
<name>A0A9J7D654_MUSDO</name>
<dbReference type="VEuPathDB" id="VectorBase:MDOMA2_011134"/>
<keyword evidence="3" id="KW-1185">Reference proteome</keyword>
<evidence type="ECO:0000256" key="1">
    <source>
        <dbReference type="SAM" id="MobiDB-lite"/>
    </source>
</evidence>
<feature type="region of interest" description="Disordered" evidence="1">
    <location>
        <begin position="27"/>
        <end position="75"/>
    </location>
</feature>
<accession>A0A9J7D654</accession>
<dbReference type="VEuPathDB" id="VectorBase:MDOA001000"/>
<feature type="chain" id="PRO_5046255543" evidence="2">
    <location>
        <begin position="25"/>
        <end position="501"/>
    </location>
</feature>